<keyword evidence="9" id="KW-0862">Zinc</keyword>
<dbReference type="EMBL" id="CAJOBA010036691">
    <property type="protein sequence ID" value="CAF4027705.1"/>
    <property type="molecule type" value="Genomic_DNA"/>
</dbReference>
<dbReference type="InterPro" id="IPR001584">
    <property type="entry name" value="Integrase_cat-core"/>
</dbReference>
<dbReference type="InterPro" id="IPR050951">
    <property type="entry name" value="Retrovirus_Pol_polyprotein"/>
</dbReference>
<keyword evidence="8" id="KW-0511">Multifunctional enzyme</keyword>
<comment type="caution">
    <text evidence="14">The sequence shown here is derived from an EMBL/GenBank/DDBJ whole genome shotgun (WGS) entry which is preliminary data.</text>
</comment>
<dbReference type="FunFam" id="3.30.70.270:FF:000020">
    <property type="entry name" value="Transposon Tf2-6 polyprotein-like Protein"/>
    <property type="match status" value="1"/>
</dbReference>
<feature type="region of interest" description="Disordered" evidence="10">
    <location>
        <begin position="1"/>
        <end position="34"/>
    </location>
</feature>
<dbReference type="Gene3D" id="3.10.10.10">
    <property type="entry name" value="HIV Type 1 Reverse Transcriptase, subunit A, domain 1"/>
    <property type="match status" value="1"/>
</dbReference>
<evidence type="ECO:0000256" key="2">
    <source>
        <dbReference type="ARBA" id="ARBA00022679"/>
    </source>
</evidence>
<dbReference type="Pfam" id="PF03732">
    <property type="entry name" value="Retrotrans_gag"/>
    <property type="match status" value="1"/>
</dbReference>
<evidence type="ECO:0000256" key="10">
    <source>
        <dbReference type="SAM" id="MobiDB-lite"/>
    </source>
</evidence>
<keyword evidence="1" id="KW-0645">Protease</keyword>
<keyword evidence="6" id="KW-0255">Endonuclease</keyword>
<keyword evidence="2" id="KW-0808">Transferase</keyword>
<dbReference type="Pfam" id="PF00665">
    <property type="entry name" value="rve"/>
    <property type="match status" value="1"/>
</dbReference>
<gene>
    <name evidence="14" type="ORF">TMI583_LOCUS25571</name>
</gene>
<dbReference type="CDD" id="cd01647">
    <property type="entry name" value="RT_LTR"/>
    <property type="match status" value="1"/>
</dbReference>
<dbReference type="GO" id="GO:0008270">
    <property type="term" value="F:zinc ion binding"/>
    <property type="evidence" value="ECO:0007669"/>
    <property type="project" value="UniProtKB-KW"/>
</dbReference>
<dbReference type="Pfam" id="PF17919">
    <property type="entry name" value="RT_RNaseH_2"/>
    <property type="match status" value="1"/>
</dbReference>
<feature type="non-terminal residue" evidence="14">
    <location>
        <position position="1"/>
    </location>
</feature>
<feature type="domain" description="Reverse transcriptase" evidence="12">
    <location>
        <begin position="799"/>
        <end position="978"/>
    </location>
</feature>
<protein>
    <recommendedName>
        <fullName evidence="16">Reverse transcriptase</fullName>
    </recommendedName>
</protein>
<reference evidence="14" key="1">
    <citation type="submission" date="2021-02" db="EMBL/GenBank/DDBJ databases">
        <authorList>
            <person name="Nowell W R."/>
        </authorList>
    </citation>
    <scope>NUCLEOTIDE SEQUENCE</scope>
</reference>
<keyword evidence="3" id="KW-0548">Nucleotidyltransferase</keyword>
<dbReference type="InterPro" id="IPR021109">
    <property type="entry name" value="Peptidase_aspartic_dom_sf"/>
</dbReference>
<feature type="region of interest" description="Disordered" evidence="10">
    <location>
        <begin position="1283"/>
        <end position="1303"/>
    </location>
</feature>
<evidence type="ECO:0000259" key="13">
    <source>
        <dbReference type="PROSITE" id="PS50994"/>
    </source>
</evidence>
<feature type="domain" description="Integrase catalytic" evidence="13">
    <location>
        <begin position="1430"/>
        <end position="1594"/>
    </location>
</feature>
<dbReference type="Gene3D" id="4.10.60.10">
    <property type="entry name" value="Zinc finger, CCHC-type"/>
    <property type="match status" value="1"/>
</dbReference>
<evidence type="ECO:0000256" key="5">
    <source>
        <dbReference type="ARBA" id="ARBA00022750"/>
    </source>
</evidence>
<organism evidence="14 15">
    <name type="scientific">Didymodactylos carnosus</name>
    <dbReference type="NCBI Taxonomy" id="1234261"/>
    <lineage>
        <taxon>Eukaryota</taxon>
        <taxon>Metazoa</taxon>
        <taxon>Spiralia</taxon>
        <taxon>Gnathifera</taxon>
        <taxon>Rotifera</taxon>
        <taxon>Eurotatoria</taxon>
        <taxon>Bdelloidea</taxon>
        <taxon>Philodinida</taxon>
        <taxon>Philodinidae</taxon>
        <taxon>Didymodactylos</taxon>
    </lineage>
</organism>
<keyword evidence="9" id="KW-0863">Zinc-finger</keyword>
<evidence type="ECO:0000259" key="11">
    <source>
        <dbReference type="PROSITE" id="PS50158"/>
    </source>
</evidence>
<dbReference type="PROSITE" id="PS50994">
    <property type="entry name" value="INTEGRASE"/>
    <property type="match status" value="1"/>
</dbReference>
<dbReference type="FunFam" id="1.10.340.70:FF:000001">
    <property type="entry name" value="Retrovirus-related Pol polyprotein from transposon gypsy-like Protein"/>
    <property type="match status" value="1"/>
</dbReference>
<feature type="domain" description="CCHC-type" evidence="11">
    <location>
        <begin position="462"/>
        <end position="475"/>
    </location>
</feature>
<sequence length="1719" mass="197602">LNEDNEYSTDNVNNPQYQDYSGGSDIEQKGDEESTSTFVKVITSTTQEHSLSLQQQQPSIIDDNQSATSLPNISLNVATQVHIQHLLDSIVNFSGRNEDVRTWIQRIELLFDLADYTKFKWIKLTALHLTDHALCWYNANKNKFHDWDVFCQMLIKQYSANPTPATTTSQTIQVDDNNLTIPRQNDLLVTEIPTIRQNHSSTNLLNKELSFTDSLNKPSSSTKFSNSSSTKDFFTTMVEHKMKQLPTFSGKDSEKVQDWLENIKQIGKMVNWTAEQLSCIATLKLEGDAQKWYLKNQDKILDWDSFHRLLSQRFPAQIPNQREQLRQLVSRKQGLNETISKYYRDILNLCDQYDPNMLDSSKIGYLQDGLRPELQHYTLSQQISTPQQFFNIMQQHETIQGKLSNIQLDAYGTTASVQQPRNQQSNLSMSRTNLSQSFNKSNNRRWNQYQQQPNNIRSQQNCYNCGQPGHYARECSHHFHQSMLSKIHHAPIRRNSYQYQLANKTNIHFIGEVELLVKIQHVTTKINALVADKLCTTFILGKDWIEKYKVDILESDKKIVIQNQHGLVSVPFDRESEQITFDVKLIHPLTLGPQQECDVNIEAPFSTADTVIFSPKQALQQHKMILMPNALLKIQNYQSTITVINLRNYSTCIPKNTRLGSITYAPPSVQCFVLTPGSSSNTQLSSTRQTKNQQLPNFGQSSPHIQQPCEVKSNQSSTSTEIHNTIRALLKHLPQAEQDEVYPMLLKHQSLFDLTKQRIANTQIQHVIRTGDHSPISSRPFPRTLHQQQTLSEHIQQMEKDHLIRRSTSPWASPVVLVKKPDGSTRFCVDYRKINHITKKDAYPLPHMGETINRLGGHKYFSKLDLKSGYFQIPIREEDKEKTAFIVQDGHWEFNVLAQGLKNAPPTFQRIMNELLVYQKWDHCLVYIDDIIIFSKSFQQHLEQLNDILAVLNKANFTLNSPKCSLFQTTINYLGHTINNNGITPLMNTIKALVELPTPRSIKDVDAFVGAAGFYRKFIPRFSIIVSPLNKLTRNRKQKFYWHQEQQQAFEQLKKILSTEPLLLSFPDSTSPLVLSTDASDIGYGGVLKQVTKAGPQPICYLSRRLKPAEKRYSTTEKECLAMVRCIEEFRSYLLGREFTVETDHCPLCNFHRKSSKNGRVDRWSIGLGEYDILEIKYKRGKCNCDADLMSRYPPTPTNTDDTIITRNVKNKMDGTTIDNDEEHTAEVNVLTRSVARAQTTKDAQRITTPTDTHPNPGTNKKSRQLRLKNETLNYQVSNHLVSAQSSTMKQPSSSNPAPSSSLMFDFDINQLKDEQHRDKSIREKINQIKQNPQTTLYEVVDNTLYKIVLRDGQKRLKLPYLPPSMIPKVLAAYHDHPTGAHFGIRRTWSKLKDRYFWPNMMTTIINYVRSCQPCAKFNIRRKKLPGKLHPIAPPDGIFEVVGMDFWGPTSNPSAQDNKYVLVITDYLSKYVIAKAMPNNSATTAAQFIVEEVILKYGVPKKLITDQGTHFKNELMDAIASLMGCKHVFATTYHPQTNGQVERFNATFYPQLAKLHDENVNHWDEYLPACIFAYNSGQHGTTGYSPFQLMFAREPVLPFDQPTSGITLAKPSDYWAQITQLMKIYKKCVKSNIIRQQQLSKQRYDKQRADPTYHPGDLVFIKQLGKRPKFSELYSGPYKVIQKEHPLTYLVEDQQSLIQQQVHVSRMEPVYERQFNQCH</sequence>
<dbReference type="GO" id="GO:0015074">
    <property type="term" value="P:DNA integration"/>
    <property type="evidence" value="ECO:0007669"/>
    <property type="project" value="InterPro"/>
</dbReference>
<evidence type="ECO:0008006" key="16">
    <source>
        <dbReference type="Google" id="ProtNLM"/>
    </source>
</evidence>
<evidence type="ECO:0000313" key="15">
    <source>
        <dbReference type="Proteomes" id="UP000682733"/>
    </source>
</evidence>
<dbReference type="PANTHER" id="PTHR37984">
    <property type="entry name" value="PROTEIN CBG26694"/>
    <property type="match status" value="1"/>
</dbReference>
<feature type="compositionally biased region" description="Polar residues" evidence="10">
    <location>
        <begin position="682"/>
        <end position="705"/>
    </location>
</feature>
<dbReference type="Pfam" id="PF00078">
    <property type="entry name" value="RVT_1"/>
    <property type="match status" value="1"/>
</dbReference>
<evidence type="ECO:0000256" key="3">
    <source>
        <dbReference type="ARBA" id="ARBA00022695"/>
    </source>
</evidence>
<dbReference type="Proteomes" id="UP000682733">
    <property type="component" value="Unassembled WGS sequence"/>
</dbReference>
<keyword evidence="6" id="KW-0378">Hydrolase</keyword>
<dbReference type="PROSITE" id="PS50158">
    <property type="entry name" value="ZF_CCHC"/>
    <property type="match status" value="1"/>
</dbReference>
<accession>A0A8S2NZJ1</accession>
<evidence type="ECO:0000256" key="4">
    <source>
        <dbReference type="ARBA" id="ARBA00022722"/>
    </source>
</evidence>
<dbReference type="Gene3D" id="3.30.420.10">
    <property type="entry name" value="Ribonuclease H-like superfamily/Ribonuclease H"/>
    <property type="match status" value="1"/>
</dbReference>
<dbReference type="InterPro" id="IPR001878">
    <property type="entry name" value="Znf_CCHC"/>
</dbReference>
<dbReference type="GO" id="GO:0003677">
    <property type="term" value="F:DNA binding"/>
    <property type="evidence" value="ECO:0007669"/>
    <property type="project" value="UniProtKB-KW"/>
</dbReference>
<dbReference type="InterPro" id="IPR036875">
    <property type="entry name" value="Znf_CCHC_sf"/>
</dbReference>
<keyword evidence="5" id="KW-0064">Aspartyl protease</keyword>
<keyword evidence="9" id="KW-0479">Metal-binding</keyword>
<evidence type="ECO:0000256" key="9">
    <source>
        <dbReference type="PROSITE-ProRule" id="PRU00047"/>
    </source>
</evidence>
<dbReference type="CDD" id="cd09274">
    <property type="entry name" value="RNase_HI_RT_Ty3"/>
    <property type="match status" value="1"/>
</dbReference>
<dbReference type="InterPro" id="IPR041588">
    <property type="entry name" value="Integrase_H2C2"/>
</dbReference>
<feature type="region of interest" description="Disordered" evidence="10">
    <location>
        <begin position="1236"/>
        <end position="1263"/>
    </location>
</feature>
<dbReference type="Gene3D" id="3.10.20.370">
    <property type="match status" value="1"/>
</dbReference>
<dbReference type="GO" id="GO:0006508">
    <property type="term" value="P:proteolysis"/>
    <property type="evidence" value="ECO:0007669"/>
    <property type="project" value="UniProtKB-KW"/>
</dbReference>
<dbReference type="InterPro" id="IPR005162">
    <property type="entry name" value="Retrotrans_gag_dom"/>
</dbReference>
<dbReference type="InterPro" id="IPR041577">
    <property type="entry name" value="RT_RNaseH_2"/>
</dbReference>
<dbReference type="InterPro" id="IPR036397">
    <property type="entry name" value="RNaseH_sf"/>
</dbReference>
<dbReference type="InterPro" id="IPR043128">
    <property type="entry name" value="Rev_trsase/Diguanyl_cyclase"/>
</dbReference>
<dbReference type="FunFam" id="3.10.20.370:FF:000001">
    <property type="entry name" value="Retrovirus-related Pol polyprotein from transposon 17.6-like protein"/>
    <property type="match status" value="1"/>
</dbReference>
<evidence type="ECO:0000256" key="1">
    <source>
        <dbReference type="ARBA" id="ARBA00022670"/>
    </source>
</evidence>
<keyword evidence="7" id="KW-0238">DNA-binding</keyword>
<evidence type="ECO:0000313" key="14">
    <source>
        <dbReference type="EMBL" id="CAF4027705.1"/>
    </source>
</evidence>
<dbReference type="GO" id="GO:0016779">
    <property type="term" value="F:nucleotidyltransferase activity"/>
    <property type="evidence" value="ECO:0007669"/>
    <property type="project" value="UniProtKB-KW"/>
</dbReference>
<dbReference type="PROSITE" id="PS50878">
    <property type="entry name" value="RT_POL"/>
    <property type="match status" value="1"/>
</dbReference>
<dbReference type="InterPro" id="IPR012337">
    <property type="entry name" value="RNaseH-like_sf"/>
</dbReference>
<dbReference type="Gene3D" id="1.10.340.70">
    <property type="match status" value="1"/>
</dbReference>
<feature type="compositionally biased region" description="Low complexity" evidence="10">
    <location>
        <begin position="1292"/>
        <end position="1302"/>
    </location>
</feature>
<evidence type="ECO:0000256" key="7">
    <source>
        <dbReference type="ARBA" id="ARBA00023125"/>
    </source>
</evidence>
<dbReference type="SUPFAM" id="SSF57756">
    <property type="entry name" value="Retrovirus zinc finger-like domains"/>
    <property type="match status" value="1"/>
</dbReference>
<dbReference type="Pfam" id="PF00098">
    <property type="entry name" value="zf-CCHC"/>
    <property type="match status" value="1"/>
</dbReference>
<dbReference type="InterPro" id="IPR000477">
    <property type="entry name" value="RT_dom"/>
</dbReference>
<keyword evidence="4" id="KW-0540">Nuclease</keyword>
<feature type="compositionally biased region" description="Polar residues" evidence="10">
    <location>
        <begin position="8"/>
        <end position="21"/>
    </location>
</feature>
<dbReference type="FunFam" id="3.30.420.10:FF:000032">
    <property type="entry name" value="Retrovirus-related Pol polyprotein from transposon 297-like Protein"/>
    <property type="match status" value="1"/>
</dbReference>
<evidence type="ECO:0000256" key="6">
    <source>
        <dbReference type="ARBA" id="ARBA00022759"/>
    </source>
</evidence>
<dbReference type="InterPro" id="IPR043502">
    <property type="entry name" value="DNA/RNA_pol_sf"/>
</dbReference>
<feature type="compositionally biased region" description="Polar residues" evidence="10">
    <location>
        <begin position="1237"/>
        <end position="1260"/>
    </location>
</feature>
<dbReference type="Pfam" id="PF17921">
    <property type="entry name" value="Integrase_H2C2"/>
    <property type="match status" value="1"/>
</dbReference>
<dbReference type="SUPFAM" id="SSF53098">
    <property type="entry name" value="Ribonuclease H-like"/>
    <property type="match status" value="1"/>
</dbReference>
<dbReference type="GO" id="GO:0004519">
    <property type="term" value="F:endonuclease activity"/>
    <property type="evidence" value="ECO:0007669"/>
    <property type="project" value="UniProtKB-KW"/>
</dbReference>
<dbReference type="SUPFAM" id="SSF56672">
    <property type="entry name" value="DNA/RNA polymerases"/>
    <property type="match status" value="1"/>
</dbReference>
<feature type="region of interest" description="Disordered" evidence="10">
    <location>
        <begin position="682"/>
        <end position="708"/>
    </location>
</feature>
<dbReference type="Gene3D" id="2.40.70.10">
    <property type="entry name" value="Acid Proteases"/>
    <property type="match status" value="1"/>
</dbReference>
<name>A0A8S2NZJ1_9BILA</name>
<evidence type="ECO:0000256" key="8">
    <source>
        <dbReference type="ARBA" id="ARBA00023268"/>
    </source>
</evidence>
<proteinExistence type="predicted"/>
<evidence type="ECO:0000259" key="12">
    <source>
        <dbReference type="PROSITE" id="PS50878"/>
    </source>
</evidence>
<dbReference type="PANTHER" id="PTHR37984:SF5">
    <property type="entry name" value="PROTEIN NYNRIN-LIKE"/>
    <property type="match status" value="1"/>
</dbReference>
<dbReference type="Gene3D" id="3.30.70.270">
    <property type="match status" value="2"/>
</dbReference>
<dbReference type="GO" id="GO:0004190">
    <property type="term" value="F:aspartic-type endopeptidase activity"/>
    <property type="evidence" value="ECO:0007669"/>
    <property type="project" value="UniProtKB-KW"/>
</dbReference>
<dbReference type="SMART" id="SM00343">
    <property type="entry name" value="ZnF_C2HC"/>
    <property type="match status" value="1"/>
</dbReference>